<protein>
    <submittedName>
        <fullName evidence="1">Uncharacterized protein</fullName>
    </submittedName>
</protein>
<dbReference type="InParanoid" id="A0DS33"/>
<proteinExistence type="predicted"/>
<reference evidence="1 2" key="1">
    <citation type="journal article" date="2006" name="Nature">
        <title>Global trends of whole-genome duplications revealed by the ciliate Paramecium tetraurelia.</title>
        <authorList>
            <consortium name="Genoscope"/>
            <person name="Aury J.-M."/>
            <person name="Jaillon O."/>
            <person name="Duret L."/>
            <person name="Noel B."/>
            <person name="Jubin C."/>
            <person name="Porcel B.M."/>
            <person name="Segurens B."/>
            <person name="Daubin V."/>
            <person name="Anthouard V."/>
            <person name="Aiach N."/>
            <person name="Arnaiz O."/>
            <person name="Billaut A."/>
            <person name="Beisson J."/>
            <person name="Blanc I."/>
            <person name="Bouhouche K."/>
            <person name="Camara F."/>
            <person name="Duharcourt S."/>
            <person name="Guigo R."/>
            <person name="Gogendeau D."/>
            <person name="Katinka M."/>
            <person name="Keller A.-M."/>
            <person name="Kissmehl R."/>
            <person name="Klotz C."/>
            <person name="Koll F."/>
            <person name="Le Moue A."/>
            <person name="Lepere C."/>
            <person name="Malinsky S."/>
            <person name="Nowacki M."/>
            <person name="Nowak J.K."/>
            <person name="Plattner H."/>
            <person name="Poulain J."/>
            <person name="Ruiz F."/>
            <person name="Serrano V."/>
            <person name="Zagulski M."/>
            <person name="Dessen P."/>
            <person name="Betermier M."/>
            <person name="Weissenbach J."/>
            <person name="Scarpelli C."/>
            <person name="Schachter V."/>
            <person name="Sperling L."/>
            <person name="Meyer E."/>
            <person name="Cohen J."/>
            <person name="Wincker P."/>
        </authorList>
    </citation>
    <scope>NUCLEOTIDE SEQUENCE [LARGE SCALE GENOMIC DNA]</scope>
    <source>
        <strain evidence="1 2">Stock d4-2</strain>
    </source>
</reference>
<dbReference type="GeneID" id="5039032"/>
<sequence length="45" mass="5331">MFEYYKSNMEQKTIQDISIPYNFDVKEIQQKFGIEDALIITVQNG</sequence>
<dbReference type="EMBL" id="CT868552">
    <property type="protein sequence ID" value="CAK85850.1"/>
    <property type="molecule type" value="Genomic_DNA"/>
</dbReference>
<name>A0DS33_PARTE</name>
<dbReference type="Proteomes" id="UP000000600">
    <property type="component" value="Unassembled WGS sequence"/>
</dbReference>
<gene>
    <name evidence="1" type="ORF">GSPATT00019554001</name>
</gene>
<keyword evidence="2" id="KW-1185">Reference proteome</keyword>
<dbReference type="RefSeq" id="XP_001453247.1">
    <property type="nucleotide sequence ID" value="XM_001453210.1"/>
</dbReference>
<evidence type="ECO:0000313" key="1">
    <source>
        <dbReference type="EMBL" id="CAK85850.1"/>
    </source>
</evidence>
<dbReference type="AlphaFoldDB" id="A0DS33"/>
<dbReference type="HOGENOM" id="CLU_3208782_0_0_1"/>
<dbReference type="KEGG" id="ptm:GSPATT00019554001"/>
<accession>A0DS33</accession>
<organism evidence="1 2">
    <name type="scientific">Paramecium tetraurelia</name>
    <dbReference type="NCBI Taxonomy" id="5888"/>
    <lineage>
        <taxon>Eukaryota</taxon>
        <taxon>Sar</taxon>
        <taxon>Alveolata</taxon>
        <taxon>Ciliophora</taxon>
        <taxon>Intramacronucleata</taxon>
        <taxon>Oligohymenophorea</taxon>
        <taxon>Peniculida</taxon>
        <taxon>Parameciidae</taxon>
        <taxon>Paramecium</taxon>
    </lineage>
</organism>
<evidence type="ECO:0000313" key="2">
    <source>
        <dbReference type="Proteomes" id="UP000000600"/>
    </source>
</evidence>